<dbReference type="PANTHER" id="PTHR30336">
    <property type="entry name" value="INNER MEMBRANE PROTEIN, PROBABLE PERMEASE"/>
    <property type="match status" value="1"/>
</dbReference>
<name>A0A3D8VG00_9GAMM</name>
<dbReference type="GO" id="GO:0000270">
    <property type="term" value="P:peptidoglycan metabolic process"/>
    <property type="evidence" value="ECO:0007669"/>
    <property type="project" value="TreeGrafter"/>
</dbReference>
<dbReference type="RefSeq" id="WP_115841728.1">
    <property type="nucleotide sequence ID" value="NZ_CP183976.1"/>
</dbReference>
<evidence type="ECO:0000313" key="4">
    <source>
        <dbReference type="Proteomes" id="UP000256829"/>
    </source>
</evidence>
<keyword evidence="1" id="KW-0812">Transmembrane</keyword>
<dbReference type="Proteomes" id="UP000256829">
    <property type="component" value="Unassembled WGS sequence"/>
</dbReference>
<protein>
    <submittedName>
        <fullName evidence="3">YdcF family protein</fullName>
    </submittedName>
</protein>
<dbReference type="EMBL" id="QTJR01000003">
    <property type="protein sequence ID" value="RDY68303.1"/>
    <property type="molecule type" value="Genomic_DNA"/>
</dbReference>
<keyword evidence="1" id="KW-0472">Membrane</keyword>
<sequence>MQALQSLLVALTFPPALSVALLIVAALFALIRWRRIAMATAVLAIAWSALLAIPSVSDWVRGRLESRYPPVDESTLPQADAIVVLGGATHFYWLERQNVTAYDLENSRLAAGARAWLEGKAPVIVLSGGGDNGGNEAASEARIMEHAIQRLGVPQDALLLETKSRNTRDNARYTAQIAREHGFDRILLVTSSLHMTRAVIEFRKAGVEITPVPVPESGKRERWTQRWLPSGRALWRSGRAIKEMGAIVMSRLRN</sequence>
<accession>A0A3D8VG00</accession>
<dbReference type="GO" id="GO:0005886">
    <property type="term" value="C:plasma membrane"/>
    <property type="evidence" value="ECO:0007669"/>
    <property type="project" value="TreeGrafter"/>
</dbReference>
<dbReference type="Gene3D" id="3.40.50.620">
    <property type="entry name" value="HUPs"/>
    <property type="match status" value="1"/>
</dbReference>
<dbReference type="AlphaFoldDB" id="A0A3D8VG00"/>
<dbReference type="PANTHER" id="PTHR30336:SF4">
    <property type="entry name" value="ENVELOPE BIOGENESIS FACTOR ELYC"/>
    <property type="match status" value="1"/>
</dbReference>
<reference evidence="3 4" key="1">
    <citation type="submission" date="2018-08" db="EMBL/GenBank/DDBJ databases">
        <title>Lysobacter soli KCTC 22011, whole genome shotgun sequence.</title>
        <authorList>
            <person name="Zhang X."/>
            <person name="Feng G."/>
            <person name="Zhu H."/>
        </authorList>
    </citation>
    <scope>NUCLEOTIDE SEQUENCE [LARGE SCALE GENOMIC DNA]</scope>
    <source>
        <strain evidence="3 4">KCTC 22011</strain>
    </source>
</reference>
<dbReference type="Pfam" id="PF02698">
    <property type="entry name" value="DUF218"/>
    <property type="match status" value="1"/>
</dbReference>
<feature type="domain" description="DUF218" evidence="2">
    <location>
        <begin position="80"/>
        <end position="244"/>
    </location>
</feature>
<dbReference type="InterPro" id="IPR014729">
    <property type="entry name" value="Rossmann-like_a/b/a_fold"/>
</dbReference>
<dbReference type="InterPro" id="IPR003848">
    <property type="entry name" value="DUF218"/>
</dbReference>
<gene>
    <name evidence="3" type="ORF">DX912_06800</name>
</gene>
<evidence type="ECO:0000313" key="3">
    <source>
        <dbReference type="EMBL" id="RDY68303.1"/>
    </source>
</evidence>
<dbReference type="InterPro" id="IPR051599">
    <property type="entry name" value="Cell_Envelope_Assoc"/>
</dbReference>
<dbReference type="CDD" id="cd06259">
    <property type="entry name" value="YdcF-like"/>
    <property type="match status" value="1"/>
</dbReference>
<comment type="caution">
    <text evidence="3">The sequence shown here is derived from an EMBL/GenBank/DDBJ whole genome shotgun (WGS) entry which is preliminary data.</text>
</comment>
<evidence type="ECO:0000259" key="2">
    <source>
        <dbReference type="Pfam" id="PF02698"/>
    </source>
</evidence>
<feature type="transmembrane region" description="Helical" evidence="1">
    <location>
        <begin position="6"/>
        <end position="29"/>
    </location>
</feature>
<dbReference type="GO" id="GO:0043164">
    <property type="term" value="P:Gram-negative-bacterium-type cell wall biogenesis"/>
    <property type="evidence" value="ECO:0007669"/>
    <property type="project" value="TreeGrafter"/>
</dbReference>
<evidence type="ECO:0000256" key="1">
    <source>
        <dbReference type="SAM" id="Phobius"/>
    </source>
</evidence>
<organism evidence="3 4">
    <name type="scientific">Lysobacter soli</name>
    <dbReference type="NCBI Taxonomy" id="453783"/>
    <lineage>
        <taxon>Bacteria</taxon>
        <taxon>Pseudomonadati</taxon>
        <taxon>Pseudomonadota</taxon>
        <taxon>Gammaproteobacteria</taxon>
        <taxon>Lysobacterales</taxon>
        <taxon>Lysobacteraceae</taxon>
        <taxon>Lysobacter</taxon>
    </lineage>
</organism>
<keyword evidence="4" id="KW-1185">Reference proteome</keyword>
<keyword evidence="1" id="KW-1133">Transmembrane helix</keyword>
<proteinExistence type="predicted"/>